<dbReference type="AlphaFoldDB" id="A0A5P1FCL1"/>
<reference evidence="5" key="1">
    <citation type="journal article" date="2017" name="Nat. Commun.">
        <title>The asparagus genome sheds light on the origin and evolution of a young Y chromosome.</title>
        <authorList>
            <person name="Harkess A."/>
            <person name="Zhou J."/>
            <person name="Xu C."/>
            <person name="Bowers J.E."/>
            <person name="Van der Hulst R."/>
            <person name="Ayyampalayam S."/>
            <person name="Mercati F."/>
            <person name="Riccardi P."/>
            <person name="McKain M.R."/>
            <person name="Kakrana A."/>
            <person name="Tang H."/>
            <person name="Ray J."/>
            <person name="Groenendijk J."/>
            <person name="Arikit S."/>
            <person name="Mathioni S.M."/>
            <person name="Nakano M."/>
            <person name="Shan H."/>
            <person name="Telgmann-Rauber A."/>
            <person name="Kanno A."/>
            <person name="Yue Z."/>
            <person name="Chen H."/>
            <person name="Li W."/>
            <person name="Chen Y."/>
            <person name="Xu X."/>
            <person name="Zhang Y."/>
            <person name="Luo S."/>
            <person name="Chen H."/>
            <person name="Gao J."/>
            <person name="Mao Z."/>
            <person name="Pires J.C."/>
            <person name="Luo M."/>
            <person name="Kudrna D."/>
            <person name="Wing R.A."/>
            <person name="Meyers B.C."/>
            <person name="Yi K."/>
            <person name="Kong H."/>
            <person name="Lavrijsen P."/>
            <person name="Sunseri F."/>
            <person name="Falavigna A."/>
            <person name="Ye Y."/>
            <person name="Leebens-Mack J.H."/>
            <person name="Chen G."/>
        </authorList>
    </citation>
    <scope>NUCLEOTIDE SEQUENCE [LARGE SCALE GENOMIC DNA]</scope>
    <source>
        <strain evidence="5">cv. DH0086</strain>
    </source>
</reference>
<evidence type="ECO:0000256" key="1">
    <source>
        <dbReference type="ARBA" id="ARBA00007626"/>
    </source>
</evidence>
<evidence type="ECO:0000313" key="4">
    <source>
        <dbReference type="EMBL" id="ONK76135.1"/>
    </source>
</evidence>
<dbReference type="PANTHER" id="PTHR47938:SF49">
    <property type="entry name" value="(WILD MALAYSIAN BANANA) HYPOTHETICAL PROTEIN"/>
    <property type="match status" value="1"/>
</dbReference>
<name>A0A5P1FCL1_ASPOF</name>
<evidence type="ECO:0000256" key="3">
    <source>
        <dbReference type="PROSITE-ProRule" id="PRU00708"/>
    </source>
</evidence>
<dbReference type="OrthoDB" id="185373at2759"/>
<dbReference type="GO" id="GO:0003729">
    <property type="term" value="F:mRNA binding"/>
    <property type="evidence" value="ECO:0007669"/>
    <property type="project" value="TreeGrafter"/>
</dbReference>
<dbReference type="PANTHER" id="PTHR47938">
    <property type="entry name" value="RESPIRATORY COMPLEX I CHAPERONE (CIA84), PUTATIVE (AFU_ORTHOLOGUE AFUA_2G06020)-RELATED"/>
    <property type="match status" value="1"/>
</dbReference>
<dbReference type="PROSITE" id="PS51375">
    <property type="entry name" value="PPR"/>
    <property type="match status" value="1"/>
</dbReference>
<dbReference type="Proteomes" id="UP000243459">
    <property type="component" value="Chromosome 3"/>
</dbReference>
<organism evidence="4 5">
    <name type="scientific">Asparagus officinalis</name>
    <name type="common">Garden asparagus</name>
    <dbReference type="NCBI Taxonomy" id="4686"/>
    <lineage>
        <taxon>Eukaryota</taxon>
        <taxon>Viridiplantae</taxon>
        <taxon>Streptophyta</taxon>
        <taxon>Embryophyta</taxon>
        <taxon>Tracheophyta</taxon>
        <taxon>Spermatophyta</taxon>
        <taxon>Magnoliopsida</taxon>
        <taxon>Liliopsida</taxon>
        <taxon>Asparagales</taxon>
        <taxon>Asparagaceae</taxon>
        <taxon>Asparagoideae</taxon>
        <taxon>Asparagus</taxon>
    </lineage>
</organism>
<keyword evidence="2" id="KW-0677">Repeat</keyword>
<dbReference type="NCBIfam" id="TIGR00756">
    <property type="entry name" value="PPR"/>
    <property type="match status" value="1"/>
</dbReference>
<dbReference type="Pfam" id="PF13041">
    <property type="entry name" value="PPR_2"/>
    <property type="match status" value="1"/>
</dbReference>
<evidence type="ECO:0000256" key="2">
    <source>
        <dbReference type="ARBA" id="ARBA00022737"/>
    </source>
</evidence>
<feature type="repeat" description="PPR" evidence="3">
    <location>
        <begin position="45"/>
        <end position="79"/>
    </location>
</feature>
<dbReference type="Gene3D" id="1.25.40.10">
    <property type="entry name" value="Tetratricopeptide repeat domain"/>
    <property type="match status" value="1"/>
</dbReference>
<dbReference type="InterPro" id="IPR011990">
    <property type="entry name" value="TPR-like_helical_dom_sf"/>
</dbReference>
<keyword evidence="5" id="KW-1185">Reference proteome</keyword>
<accession>A0A5P1FCL1</accession>
<gene>
    <name evidence="4" type="ORF">A4U43_C03F24310</name>
</gene>
<dbReference type="OMA" id="WISEKEC"/>
<protein>
    <recommendedName>
        <fullName evidence="6">Pentacotripeptide-repeat region of PRORP domain-containing protein</fullName>
    </recommendedName>
</protein>
<dbReference type="EMBL" id="CM007383">
    <property type="protein sequence ID" value="ONK76135.1"/>
    <property type="molecule type" value="Genomic_DNA"/>
</dbReference>
<proteinExistence type="inferred from homology"/>
<sequence length="178" mass="20002">MKDKKLVPDAAAYNVRIMGKVLAKSKPETVLKIVQEMEENGLKPDTITHNYLIDCYCKNGKFKEAREVYEGLGGKGCEANYRTYKVYMMELCKKGDLNGGLEVFGDALKEKKVPDLGAVKILVEKLVKEKRVRAAKRVVTGLRKKFEKDFVGGWLELEKIVGLDKNDGGEEDEKVVEA</sequence>
<evidence type="ECO:0008006" key="6">
    <source>
        <dbReference type="Google" id="ProtNLM"/>
    </source>
</evidence>
<comment type="similarity">
    <text evidence="1">Belongs to the PPR family. P subfamily.</text>
</comment>
<dbReference type="Gramene" id="ONK76135">
    <property type="protein sequence ID" value="ONK76135"/>
    <property type="gene ID" value="A4U43_C03F24310"/>
</dbReference>
<evidence type="ECO:0000313" key="5">
    <source>
        <dbReference type="Proteomes" id="UP000243459"/>
    </source>
</evidence>
<dbReference type="InterPro" id="IPR002885">
    <property type="entry name" value="PPR_rpt"/>
</dbReference>